<dbReference type="SUPFAM" id="SSF54534">
    <property type="entry name" value="FKBP-like"/>
    <property type="match status" value="1"/>
</dbReference>
<comment type="caution">
    <text evidence="9">The sequence shown here is derived from an EMBL/GenBank/DDBJ whole genome shotgun (WGS) entry which is preliminary data.</text>
</comment>
<proteinExistence type="inferred from homology"/>
<evidence type="ECO:0000256" key="7">
    <source>
        <dbReference type="SAM" id="MobiDB-lite"/>
    </source>
</evidence>
<name>A0AAN6GFS1_9BASI</name>
<feature type="compositionally biased region" description="Low complexity" evidence="7">
    <location>
        <begin position="331"/>
        <end position="349"/>
    </location>
</feature>
<dbReference type="InterPro" id="IPR001179">
    <property type="entry name" value="PPIase_FKBP_dom"/>
</dbReference>
<dbReference type="Pfam" id="PF00254">
    <property type="entry name" value="FKBP_C"/>
    <property type="match status" value="1"/>
</dbReference>
<evidence type="ECO:0000313" key="10">
    <source>
        <dbReference type="Proteomes" id="UP001176521"/>
    </source>
</evidence>
<dbReference type="GO" id="GO:0000785">
    <property type="term" value="C:chromatin"/>
    <property type="evidence" value="ECO:0007669"/>
    <property type="project" value="TreeGrafter"/>
</dbReference>
<feature type="region of interest" description="Disordered" evidence="7">
    <location>
        <begin position="44"/>
        <end position="103"/>
    </location>
</feature>
<feature type="region of interest" description="Disordered" evidence="7">
    <location>
        <begin position="194"/>
        <end position="376"/>
    </location>
</feature>
<dbReference type="PROSITE" id="PS50059">
    <property type="entry name" value="FKBP_PPIASE"/>
    <property type="match status" value="1"/>
</dbReference>
<evidence type="ECO:0000256" key="2">
    <source>
        <dbReference type="ARBA" id="ARBA00007838"/>
    </source>
</evidence>
<dbReference type="Pfam" id="PF17800">
    <property type="entry name" value="NPL"/>
    <property type="match status" value="1"/>
</dbReference>
<dbReference type="FunFam" id="3.10.50.40:FF:000006">
    <property type="entry name" value="Peptidyl-prolyl cis-trans isomerase"/>
    <property type="match status" value="1"/>
</dbReference>
<sequence length="504" mass="53351">MAAPPLSLFALRVPAGGVVVHPEEVSFARDFTISSITYADELPEGAKPTRSLVRVHHTPIIDHDDEDDDEDDDDDDDDDDEEEEDDDDDDDAPKANGAKDTKLALGKHEVDISTSEIAPIPEEQVHTICALVPNVHETVTGLNVHCADEDLVGFSVTGPYAVDLIGVYTANPMHMNSEPDSDEEIDSDIYGERSDVELDDDDDDEEDTDSDIYLNYEDDEDDDDDALDPALAGLLNPEDSGEEDALEDSTRFSVVDDSTASKKQKKTADKKAAATATPATATNGKKRPADAAGLDNDGDASMASAASDDKLSRNQRKRLNKKAKAQDDDAAAAAAAAAADESTVSTASAKAKKVAFKDGKDAPAAAAPAKADAGKKEKAAAPAAKAAAASKGKKTTTASGLIIEDVKVGTGTQAKPGQRVGMRYIGKLTNGKQFDANTSGKPFYFKLGRGEVIKGWDEGVKGMTIGSERRLTCPPQLAYGSRKLPDIPANSTLVFDVKLVDIKG</sequence>
<evidence type="ECO:0000256" key="4">
    <source>
        <dbReference type="ARBA" id="ARBA00023110"/>
    </source>
</evidence>
<keyword evidence="5 6" id="KW-0413">Isomerase</keyword>
<evidence type="ECO:0000313" key="9">
    <source>
        <dbReference type="EMBL" id="KAK0531314.1"/>
    </source>
</evidence>
<dbReference type="AlphaFoldDB" id="A0AAN6GFS1"/>
<evidence type="ECO:0000256" key="3">
    <source>
        <dbReference type="ARBA" id="ARBA00013194"/>
    </source>
</evidence>
<evidence type="ECO:0000256" key="6">
    <source>
        <dbReference type="PROSITE-ProRule" id="PRU00277"/>
    </source>
</evidence>
<dbReference type="PANTHER" id="PTHR43811:SF19">
    <property type="entry name" value="39 KDA FK506-BINDING NUCLEAR PROTEIN"/>
    <property type="match status" value="1"/>
</dbReference>
<feature type="compositionally biased region" description="Low complexity" evidence="7">
    <location>
        <begin position="273"/>
        <end position="283"/>
    </location>
</feature>
<feature type="compositionally biased region" description="Low complexity" evidence="7">
    <location>
        <begin position="362"/>
        <end position="371"/>
    </location>
</feature>
<comment type="catalytic activity">
    <reaction evidence="1 6">
        <text>[protein]-peptidylproline (omega=180) = [protein]-peptidylproline (omega=0)</text>
        <dbReference type="Rhea" id="RHEA:16237"/>
        <dbReference type="Rhea" id="RHEA-COMP:10747"/>
        <dbReference type="Rhea" id="RHEA-COMP:10748"/>
        <dbReference type="ChEBI" id="CHEBI:83833"/>
        <dbReference type="ChEBI" id="CHEBI:83834"/>
        <dbReference type="EC" id="5.2.1.8"/>
    </reaction>
</comment>
<feature type="compositionally biased region" description="Basic residues" evidence="7">
    <location>
        <begin position="313"/>
        <end position="323"/>
    </location>
</feature>
<protein>
    <recommendedName>
        <fullName evidence="3 6">peptidylprolyl isomerase</fullName>
        <ecNumber evidence="3 6">5.2.1.8</ecNumber>
    </recommendedName>
</protein>
<dbReference type="GO" id="GO:0005730">
    <property type="term" value="C:nucleolus"/>
    <property type="evidence" value="ECO:0007669"/>
    <property type="project" value="TreeGrafter"/>
</dbReference>
<feature type="compositionally biased region" description="Low complexity" evidence="7">
    <location>
        <begin position="290"/>
        <end position="306"/>
    </location>
</feature>
<feature type="compositionally biased region" description="Acidic residues" evidence="7">
    <location>
        <begin position="197"/>
        <end position="227"/>
    </location>
</feature>
<accession>A0AAN6GFS1</accession>
<dbReference type="InterPro" id="IPR041232">
    <property type="entry name" value="NPL"/>
</dbReference>
<organism evidence="9 10">
    <name type="scientific">Tilletia horrida</name>
    <dbReference type="NCBI Taxonomy" id="155126"/>
    <lineage>
        <taxon>Eukaryota</taxon>
        <taxon>Fungi</taxon>
        <taxon>Dikarya</taxon>
        <taxon>Basidiomycota</taxon>
        <taxon>Ustilaginomycotina</taxon>
        <taxon>Exobasidiomycetes</taxon>
        <taxon>Tilletiales</taxon>
        <taxon>Tilletiaceae</taxon>
        <taxon>Tilletia</taxon>
    </lineage>
</organism>
<gene>
    <name evidence="9" type="primary">FPR3</name>
    <name evidence="9" type="ORF">OC842_003661</name>
</gene>
<dbReference type="InterPro" id="IPR046357">
    <property type="entry name" value="PPIase_dom_sf"/>
</dbReference>
<evidence type="ECO:0000259" key="8">
    <source>
        <dbReference type="PROSITE" id="PS50059"/>
    </source>
</evidence>
<dbReference type="GO" id="GO:0003755">
    <property type="term" value="F:peptidyl-prolyl cis-trans isomerase activity"/>
    <property type="evidence" value="ECO:0007669"/>
    <property type="project" value="UniProtKB-KW"/>
</dbReference>
<dbReference type="Proteomes" id="UP001176521">
    <property type="component" value="Unassembled WGS sequence"/>
</dbReference>
<dbReference type="PANTHER" id="PTHR43811">
    <property type="entry name" value="FKBP-TYPE PEPTIDYL-PROLYL CIS-TRANS ISOMERASE FKPA"/>
    <property type="match status" value="1"/>
</dbReference>
<keyword evidence="10" id="KW-1185">Reference proteome</keyword>
<dbReference type="PIRSF" id="PIRSF001473">
    <property type="entry name" value="FK506-bp_FPR3"/>
    <property type="match status" value="1"/>
</dbReference>
<dbReference type="Gene3D" id="3.10.50.40">
    <property type="match status" value="1"/>
</dbReference>
<comment type="similarity">
    <text evidence="2">Belongs to the FKBP-type PPIase family. FKBP3/4 subfamily.</text>
</comment>
<dbReference type="EMBL" id="JAPDMQ010000189">
    <property type="protein sequence ID" value="KAK0531314.1"/>
    <property type="molecule type" value="Genomic_DNA"/>
</dbReference>
<feature type="compositionally biased region" description="Acidic residues" evidence="7">
    <location>
        <begin position="63"/>
        <end position="91"/>
    </location>
</feature>
<evidence type="ECO:0000256" key="5">
    <source>
        <dbReference type="ARBA" id="ARBA00023235"/>
    </source>
</evidence>
<dbReference type="EC" id="5.2.1.8" evidence="3 6"/>
<dbReference type="InterPro" id="IPR023566">
    <property type="entry name" value="PPIase_Fpr3/Fpr4-like"/>
</dbReference>
<feature type="domain" description="PPIase FKBP-type" evidence="8">
    <location>
        <begin position="417"/>
        <end position="503"/>
    </location>
</feature>
<keyword evidence="4 6" id="KW-0697">Rotamase</keyword>
<evidence type="ECO:0000256" key="1">
    <source>
        <dbReference type="ARBA" id="ARBA00000971"/>
    </source>
</evidence>
<reference evidence="9" key="1">
    <citation type="journal article" date="2023" name="PhytoFront">
        <title>Draft Genome Resources of Seven Strains of Tilletia horrida, Causal Agent of Kernel Smut of Rice.</title>
        <authorList>
            <person name="Khanal S."/>
            <person name="Antony Babu S."/>
            <person name="Zhou X.G."/>
        </authorList>
    </citation>
    <scope>NUCLEOTIDE SEQUENCE</scope>
    <source>
        <strain evidence="9">TX3</strain>
    </source>
</reference>